<dbReference type="Pfam" id="PF07920">
    <property type="entry name" value="DUF1684"/>
    <property type="match status" value="1"/>
</dbReference>
<dbReference type="Proteomes" id="UP000282832">
    <property type="component" value="Unassembled WGS sequence"/>
</dbReference>
<dbReference type="EMBL" id="SACY01000004">
    <property type="protein sequence ID" value="RVU24005.1"/>
    <property type="molecule type" value="Genomic_DNA"/>
</dbReference>
<organism evidence="2 3">
    <name type="scientific">Sandaracinomonas limnophila</name>
    <dbReference type="NCBI Taxonomy" id="1862386"/>
    <lineage>
        <taxon>Bacteria</taxon>
        <taxon>Pseudomonadati</taxon>
        <taxon>Bacteroidota</taxon>
        <taxon>Cytophagia</taxon>
        <taxon>Cytophagales</taxon>
        <taxon>Flectobacillaceae</taxon>
        <taxon>Sandaracinomonas</taxon>
    </lineage>
</organism>
<keyword evidence="1" id="KW-0732">Signal</keyword>
<evidence type="ECO:0000313" key="3">
    <source>
        <dbReference type="Proteomes" id="UP000282832"/>
    </source>
</evidence>
<feature type="chain" id="PRO_5019029769" evidence="1">
    <location>
        <begin position="22"/>
        <end position="293"/>
    </location>
</feature>
<dbReference type="InterPro" id="IPR012467">
    <property type="entry name" value="DUF1684"/>
</dbReference>
<dbReference type="RefSeq" id="WP_127804460.1">
    <property type="nucleotide sequence ID" value="NZ_SACY01000004.1"/>
</dbReference>
<feature type="signal peptide" evidence="1">
    <location>
        <begin position="1"/>
        <end position="21"/>
    </location>
</feature>
<gene>
    <name evidence="2" type="ORF">EOJ36_08750</name>
</gene>
<reference evidence="2 3" key="1">
    <citation type="submission" date="2019-01" db="EMBL/GenBank/DDBJ databases">
        <authorList>
            <person name="Chen W.-M."/>
        </authorList>
    </citation>
    <scope>NUCLEOTIDE SEQUENCE [LARGE SCALE GENOMIC DNA]</scope>
    <source>
        <strain evidence="2 3">FSY-15</strain>
    </source>
</reference>
<proteinExistence type="predicted"/>
<protein>
    <submittedName>
        <fullName evidence="2">DUF1684 domain-containing protein</fullName>
    </submittedName>
</protein>
<name>A0A437PNZ8_9BACT</name>
<accession>A0A437PNZ8</accession>
<evidence type="ECO:0000313" key="2">
    <source>
        <dbReference type="EMBL" id="RVU24005.1"/>
    </source>
</evidence>
<comment type="caution">
    <text evidence="2">The sequence shown here is derived from an EMBL/GenBank/DDBJ whole genome shotgun (WGS) entry which is preliminary data.</text>
</comment>
<keyword evidence="3" id="KW-1185">Reference proteome</keyword>
<sequence>MKRIIISFLALVLFLPSLGFAQNFDQSEFEIWKAKRLKSLLSETGWLNLAGLYWLKDGNNTIGGADGNDCQFPTEHSVGKLGNIYLEKGKVYLKDVPANATITVKGVPFSGGLIFEEGKESPVLVHQSLRWFIIKRGEKYAIRLRDLESEYVKNFKGIEYFPFQSNLVLKAKFVPTKGRKLKIVDVTGRVYEEESPGKVVFNVAGKEYALLATQEGDQLFIVFGDTSNKHETYGGGRFLYVDMPKNGEEVIMDFNRSYNPPCTFTPYATCPLPVAENKLPIQILAGEKYTSHY</sequence>
<dbReference type="OrthoDB" id="5493262at2"/>
<dbReference type="AlphaFoldDB" id="A0A437PNZ8"/>
<evidence type="ECO:0000256" key="1">
    <source>
        <dbReference type="SAM" id="SignalP"/>
    </source>
</evidence>
<dbReference type="PANTHER" id="PTHR41913:SF1">
    <property type="entry name" value="DUF1684 DOMAIN-CONTAINING PROTEIN"/>
    <property type="match status" value="1"/>
</dbReference>
<dbReference type="PANTHER" id="PTHR41913">
    <property type="entry name" value="DUF1684 DOMAIN-CONTAINING PROTEIN"/>
    <property type="match status" value="1"/>
</dbReference>